<evidence type="ECO:0000313" key="2">
    <source>
        <dbReference type="Proteomes" id="UP000260773"/>
    </source>
</evidence>
<name>A0A3E2TSZ6_9FIRM</name>
<proteinExistence type="predicted"/>
<comment type="caution">
    <text evidence="1">The sequence shown here is derived from an EMBL/GenBank/DDBJ whole genome shotgun (WGS) entry which is preliminary data.</text>
</comment>
<reference evidence="1 2" key="1">
    <citation type="submission" date="2018-08" db="EMBL/GenBank/DDBJ databases">
        <title>A genome reference for cultivated species of the human gut microbiota.</title>
        <authorList>
            <person name="Zou Y."/>
            <person name="Xue W."/>
            <person name="Luo G."/>
        </authorList>
    </citation>
    <scope>NUCLEOTIDE SEQUENCE [LARGE SCALE GENOMIC DNA]</scope>
    <source>
        <strain evidence="1 2">AF45-17</strain>
    </source>
</reference>
<dbReference type="EMBL" id="QVEP01000002">
    <property type="protein sequence ID" value="RGB82224.1"/>
    <property type="molecule type" value="Genomic_DNA"/>
</dbReference>
<dbReference type="Gene3D" id="3.40.1390.20">
    <property type="entry name" value="HprK N-terminal domain-like"/>
    <property type="match status" value="1"/>
</dbReference>
<gene>
    <name evidence="1" type="ORF">DW070_01515</name>
</gene>
<protein>
    <recommendedName>
        <fullName evidence="3">DRTGG domain-containing protein</fullName>
    </recommendedName>
</protein>
<dbReference type="Proteomes" id="UP000260773">
    <property type="component" value="Unassembled WGS sequence"/>
</dbReference>
<accession>A0A3E2TSZ6</accession>
<dbReference type="InterPro" id="IPR028979">
    <property type="entry name" value="Ser_kin/Pase_Hpr-like_N_sf"/>
</dbReference>
<sequence>MTIKELIDSGLFKTINVGDGTDRNISGLFCCDLLSIAMSKAPEDSVWVTVMGNINTLAVAALCDVGCIVLAEGISLDDAARTKAVQQHITVLSTDMPIFDAALKVHERIHA</sequence>
<dbReference type="AlphaFoldDB" id="A0A3E2TSZ6"/>
<dbReference type="RefSeq" id="WP_015513456.1">
    <property type="nucleotide sequence ID" value="NZ_JAQCWV010000016.1"/>
</dbReference>
<organism evidence="1 2">
    <name type="scientific">Coprococcus catus</name>
    <dbReference type="NCBI Taxonomy" id="116085"/>
    <lineage>
        <taxon>Bacteria</taxon>
        <taxon>Bacillati</taxon>
        <taxon>Bacillota</taxon>
        <taxon>Clostridia</taxon>
        <taxon>Lachnospirales</taxon>
        <taxon>Lachnospiraceae</taxon>
        <taxon>Coprococcus</taxon>
    </lineage>
</organism>
<evidence type="ECO:0008006" key="3">
    <source>
        <dbReference type="Google" id="ProtNLM"/>
    </source>
</evidence>
<dbReference type="SUPFAM" id="SSF75138">
    <property type="entry name" value="HprK N-terminal domain-like"/>
    <property type="match status" value="1"/>
</dbReference>
<evidence type="ECO:0000313" key="1">
    <source>
        <dbReference type="EMBL" id="RGB82224.1"/>
    </source>
</evidence>